<dbReference type="RefSeq" id="WP_128629695.1">
    <property type="nucleotide sequence ID" value="NZ_RRCN01000001.1"/>
</dbReference>
<dbReference type="OrthoDB" id="9793390at2"/>
<dbReference type="PANTHER" id="PTHR21716:SF69">
    <property type="entry name" value="TRANSPORT PROTEIN YUBA-RELATED"/>
    <property type="match status" value="1"/>
</dbReference>
<accession>A0A3P3TWY3</accession>
<dbReference type="EMBL" id="RRCN01000001">
    <property type="protein sequence ID" value="RRJ61768.1"/>
    <property type="molecule type" value="Genomic_DNA"/>
</dbReference>
<dbReference type="AlphaFoldDB" id="A0A3P3TWY3"/>
<evidence type="ECO:0000313" key="7">
    <source>
        <dbReference type="EMBL" id="RRJ61768.1"/>
    </source>
</evidence>
<evidence type="ECO:0000256" key="1">
    <source>
        <dbReference type="ARBA" id="ARBA00004141"/>
    </source>
</evidence>
<comment type="subcellular location">
    <subcellularLocation>
        <location evidence="1">Membrane</location>
        <topology evidence="1">Multi-pass membrane protein</topology>
    </subcellularLocation>
</comment>
<feature type="transmembrane region" description="Helical" evidence="6">
    <location>
        <begin position="285"/>
        <end position="310"/>
    </location>
</feature>
<evidence type="ECO:0000256" key="4">
    <source>
        <dbReference type="ARBA" id="ARBA00022989"/>
    </source>
</evidence>
<keyword evidence="5 6" id="KW-0472">Membrane</keyword>
<comment type="caution">
    <text evidence="7">The sequence shown here is derived from an EMBL/GenBank/DDBJ whole genome shotgun (WGS) entry which is preliminary data.</text>
</comment>
<feature type="transmembrane region" description="Helical" evidence="6">
    <location>
        <begin position="172"/>
        <end position="197"/>
    </location>
</feature>
<dbReference type="Proteomes" id="UP000267017">
    <property type="component" value="Unassembled WGS sequence"/>
</dbReference>
<gene>
    <name evidence="7" type="ORF">EHV15_01340</name>
</gene>
<organism evidence="7 8">
    <name type="scientific">Paenibacillus oralis</name>
    <dbReference type="NCBI Taxonomy" id="2490856"/>
    <lineage>
        <taxon>Bacteria</taxon>
        <taxon>Bacillati</taxon>
        <taxon>Bacillota</taxon>
        <taxon>Bacilli</taxon>
        <taxon>Bacillales</taxon>
        <taxon>Paenibacillaceae</taxon>
        <taxon>Paenibacillus</taxon>
    </lineage>
</organism>
<dbReference type="GO" id="GO:0016020">
    <property type="term" value="C:membrane"/>
    <property type="evidence" value="ECO:0007669"/>
    <property type="project" value="UniProtKB-SubCell"/>
</dbReference>
<proteinExistence type="inferred from homology"/>
<feature type="transmembrane region" description="Helical" evidence="6">
    <location>
        <begin position="330"/>
        <end position="357"/>
    </location>
</feature>
<evidence type="ECO:0000256" key="5">
    <source>
        <dbReference type="ARBA" id="ARBA00023136"/>
    </source>
</evidence>
<feature type="transmembrane region" description="Helical" evidence="6">
    <location>
        <begin position="261"/>
        <end position="278"/>
    </location>
</feature>
<sequence length="396" mass="43842">MGTTQLWSERFKKLFINNRFVLFLLILLLIGLNIFVFTKISFVFTPVTVLLKTVLLPILLTGAIYYLLNPLVDWLEGRKVRRVYTITALYLFIAGIITVVIMSVVPLVKEQVTGLIENIPQYSTEIQGQFEDLIGGNFFSQLQESTGFNPNDLGNTLSEQATALLNSAWSGIGGFIGAVKNVVLAIVTVPFILFYLLKDGKKLPHFILRFVPVRLRQQTHHVMTEMNGQISSYIRGQIIVSFCIGALMYVGFLIIGLDYSLVLAIIAAFTSIVPYLGPAIAITPALIIALVTSPIMLVKLIIVWTVVQLIEGKFISPQIMGKTLKIHPITIIFVILTAGNLFGVLGIILAVPGYAVLKVICTHLFQWFERRSGLYEPKADTAVVGHVESENGSSKE</sequence>
<protein>
    <submittedName>
        <fullName evidence="7">AI-2E family transporter</fullName>
    </submittedName>
</protein>
<feature type="transmembrane region" description="Helical" evidence="6">
    <location>
        <begin position="233"/>
        <end position="255"/>
    </location>
</feature>
<evidence type="ECO:0000256" key="6">
    <source>
        <dbReference type="SAM" id="Phobius"/>
    </source>
</evidence>
<feature type="transmembrane region" description="Helical" evidence="6">
    <location>
        <begin position="49"/>
        <end position="68"/>
    </location>
</feature>
<evidence type="ECO:0000313" key="8">
    <source>
        <dbReference type="Proteomes" id="UP000267017"/>
    </source>
</evidence>
<dbReference type="GO" id="GO:0055085">
    <property type="term" value="P:transmembrane transport"/>
    <property type="evidence" value="ECO:0007669"/>
    <property type="project" value="TreeGrafter"/>
</dbReference>
<evidence type="ECO:0000256" key="2">
    <source>
        <dbReference type="ARBA" id="ARBA00009773"/>
    </source>
</evidence>
<keyword evidence="8" id="KW-1185">Reference proteome</keyword>
<feature type="transmembrane region" description="Helical" evidence="6">
    <location>
        <begin position="20"/>
        <end position="43"/>
    </location>
</feature>
<dbReference type="PANTHER" id="PTHR21716">
    <property type="entry name" value="TRANSMEMBRANE PROTEIN"/>
    <property type="match status" value="1"/>
</dbReference>
<keyword evidence="4 6" id="KW-1133">Transmembrane helix</keyword>
<keyword evidence="3 6" id="KW-0812">Transmembrane</keyword>
<feature type="transmembrane region" description="Helical" evidence="6">
    <location>
        <begin position="89"/>
        <end position="108"/>
    </location>
</feature>
<dbReference type="Pfam" id="PF01594">
    <property type="entry name" value="AI-2E_transport"/>
    <property type="match status" value="1"/>
</dbReference>
<evidence type="ECO:0000256" key="3">
    <source>
        <dbReference type="ARBA" id="ARBA00022692"/>
    </source>
</evidence>
<name>A0A3P3TWY3_9BACL</name>
<dbReference type="InterPro" id="IPR002549">
    <property type="entry name" value="AI-2E-like"/>
</dbReference>
<reference evidence="7 8" key="1">
    <citation type="submission" date="2018-11" db="EMBL/GenBank/DDBJ databases">
        <title>Genome sequencing of Paenibacillus sp. KCOM 3021 (= ChDC PVNT-B20).</title>
        <authorList>
            <person name="Kook J.-K."/>
            <person name="Park S.-N."/>
            <person name="Lim Y.K."/>
        </authorList>
    </citation>
    <scope>NUCLEOTIDE SEQUENCE [LARGE SCALE GENOMIC DNA]</scope>
    <source>
        <strain evidence="7 8">KCOM 3021</strain>
    </source>
</reference>
<comment type="similarity">
    <text evidence="2">Belongs to the autoinducer-2 exporter (AI-2E) (TC 2.A.86) family.</text>
</comment>